<dbReference type="OrthoDB" id="3000483at2759"/>
<dbReference type="PANTHER" id="PTHR11573:SF6">
    <property type="entry name" value="RIBONUCLEOSIDE-DIPHOSPHATE REDUCTASE LARGE SUBUNIT"/>
    <property type="match status" value="1"/>
</dbReference>
<dbReference type="GO" id="GO:0005524">
    <property type="term" value="F:ATP binding"/>
    <property type="evidence" value="ECO:0007669"/>
    <property type="project" value="UniProtKB-UniRule"/>
</dbReference>
<evidence type="ECO:0000259" key="6">
    <source>
        <dbReference type="PROSITE" id="PS51161"/>
    </source>
</evidence>
<evidence type="ECO:0000256" key="4">
    <source>
        <dbReference type="ARBA" id="ARBA00031255"/>
    </source>
</evidence>
<evidence type="ECO:0000256" key="2">
    <source>
        <dbReference type="ARBA" id="ARBA00022741"/>
    </source>
</evidence>
<evidence type="ECO:0000256" key="1">
    <source>
        <dbReference type="ARBA" id="ARBA00019284"/>
    </source>
</evidence>
<accession>A0A8J2KLU7</accession>
<keyword evidence="3 5" id="KW-0067">ATP-binding</keyword>
<dbReference type="GO" id="GO:0004748">
    <property type="term" value="F:ribonucleoside-diphosphate reductase activity, thioredoxin disulfide as acceptor"/>
    <property type="evidence" value="ECO:0007669"/>
    <property type="project" value="TreeGrafter"/>
</dbReference>
<name>A0A8J2KLU7_9HEXA</name>
<feature type="domain" description="ATP-cone" evidence="6">
    <location>
        <begin position="51"/>
        <end position="141"/>
    </location>
</feature>
<dbReference type="PROSITE" id="PS51161">
    <property type="entry name" value="ATP_CONE"/>
    <property type="match status" value="1"/>
</dbReference>
<comment type="caution">
    <text evidence="7">The sequence shown here is derived from an EMBL/GenBank/DDBJ whole genome shotgun (WGS) entry which is preliminary data.</text>
</comment>
<dbReference type="InterPro" id="IPR005144">
    <property type="entry name" value="ATP-cone_dom"/>
</dbReference>
<proteinExistence type="predicted"/>
<sequence>MFVSIFSRFDSGRRAPVVLLLFWFCMFEIDNKFGEVRREVALNCLEQHEMQKVTTRGTGEDIDLTVSKIRMVKRLHVVKRGRKDGGAITKCVNSGLYMGVSTIELDNLAAETSAPMTTKHPDYAILAGRIAVSNLHKVIKTCFSEVIKDLYNMVDEVSGKWVPMIAEKYLKIIQANANRLNSAIVITLGLRL</sequence>
<evidence type="ECO:0000313" key="8">
    <source>
        <dbReference type="Proteomes" id="UP000708208"/>
    </source>
</evidence>
<protein>
    <recommendedName>
        <fullName evidence="1">Ribonucleoside-diphosphate reductase large subunit</fullName>
    </recommendedName>
    <alternativeName>
        <fullName evidence="4">Ribonucleotide reductase large subunit</fullName>
    </alternativeName>
</protein>
<evidence type="ECO:0000256" key="3">
    <source>
        <dbReference type="ARBA" id="ARBA00022840"/>
    </source>
</evidence>
<gene>
    <name evidence="7" type="ORF">AFUS01_LOCUS26120</name>
</gene>
<dbReference type="InterPro" id="IPR039718">
    <property type="entry name" value="Rrm1"/>
</dbReference>
<reference evidence="7" key="1">
    <citation type="submission" date="2021-06" db="EMBL/GenBank/DDBJ databases">
        <authorList>
            <person name="Hodson N. C."/>
            <person name="Mongue J. A."/>
            <person name="Jaron S. K."/>
        </authorList>
    </citation>
    <scope>NUCLEOTIDE SEQUENCE</scope>
</reference>
<dbReference type="AlphaFoldDB" id="A0A8J2KLU7"/>
<keyword evidence="2 5" id="KW-0547">Nucleotide-binding</keyword>
<dbReference type="Proteomes" id="UP000708208">
    <property type="component" value="Unassembled WGS sequence"/>
</dbReference>
<keyword evidence="8" id="KW-1185">Reference proteome</keyword>
<organism evidence="7 8">
    <name type="scientific">Allacma fusca</name>
    <dbReference type="NCBI Taxonomy" id="39272"/>
    <lineage>
        <taxon>Eukaryota</taxon>
        <taxon>Metazoa</taxon>
        <taxon>Ecdysozoa</taxon>
        <taxon>Arthropoda</taxon>
        <taxon>Hexapoda</taxon>
        <taxon>Collembola</taxon>
        <taxon>Symphypleona</taxon>
        <taxon>Sminthuridae</taxon>
        <taxon>Allacma</taxon>
    </lineage>
</organism>
<dbReference type="EMBL" id="CAJVCH010344414">
    <property type="protein sequence ID" value="CAG7815439.1"/>
    <property type="molecule type" value="Genomic_DNA"/>
</dbReference>
<dbReference type="GO" id="GO:0009263">
    <property type="term" value="P:deoxyribonucleotide biosynthetic process"/>
    <property type="evidence" value="ECO:0007669"/>
    <property type="project" value="TreeGrafter"/>
</dbReference>
<dbReference type="GO" id="GO:0005971">
    <property type="term" value="C:ribonucleoside-diphosphate reductase complex"/>
    <property type="evidence" value="ECO:0007669"/>
    <property type="project" value="TreeGrafter"/>
</dbReference>
<evidence type="ECO:0000313" key="7">
    <source>
        <dbReference type="EMBL" id="CAG7815439.1"/>
    </source>
</evidence>
<evidence type="ECO:0000256" key="5">
    <source>
        <dbReference type="PROSITE-ProRule" id="PRU00492"/>
    </source>
</evidence>
<dbReference type="PANTHER" id="PTHR11573">
    <property type="entry name" value="RIBONUCLEOSIDE-DIPHOSPHATE REDUCTASE LARGE CHAIN"/>
    <property type="match status" value="1"/>
</dbReference>